<sequence length="296" mass="30095">MLGTFAALAPVLAGLTCGWWLRHAGVARASDGRFLLLLNLYVCMPALVLRSLPEVQLTKEVVVFPVAAAVMVAVGYVAGRAASRHLQRSEAAVVVMAFMVVNVAFALPFVEAVYGAAGVARLAAFDAVNNVLVLTVVNGLAARANPSPAARRSLTRQVLRTPPVYATVVGVALSLTNTPLPDAAANLASPFAAASPVLIAVGAGALLRPTRHALGRAGRLAAGRLLVGGVVAVCLVVVLGFDGVDAGVLLLLGIAPLGFVTVTFASQQGLDADLATQALALSVAASSVLCLVLVLV</sequence>
<evidence type="ECO:0000256" key="6">
    <source>
        <dbReference type="ARBA" id="ARBA00023136"/>
    </source>
</evidence>
<protein>
    <submittedName>
        <fullName evidence="8">AEC family transporter</fullName>
    </submittedName>
</protein>
<dbReference type="InterPro" id="IPR004776">
    <property type="entry name" value="Mem_transp_PIN-like"/>
</dbReference>
<proteinExistence type="predicted"/>
<name>A0ABW0ZH71_9ACTN</name>
<feature type="transmembrane region" description="Helical" evidence="7">
    <location>
        <begin position="91"/>
        <end position="110"/>
    </location>
</feature>
<evidence type="ECO:0000313" key="8">
    <source>
        <dbReference type="EMBL" id="MFC5729397.1"/>
    </source>
</evidence>
<dbReference type="RefSeq" id="WP_136432960.1">
    <property type="nucleotide sequence ID" value="NZ_JBHSNS010000004.1"/>
</dbReference>
<keyword evidence="2" id="KW-0813">Transport</keyword>
<keyword evidence="5 7" id="KW-1133">Transmembrane helix</keyword>
<accession>A0ABW0ZH71</accession>
<keyword evidence="3" id="KW-1003">Cell membrane</keyword>
<dbReference type="PANTHER" id="PTHR36838">
    <property type="entry name" value="AUXIN EFFLUX CARRIER FAMILY PROTEIN"/>
    <property type="match status" value="1"/>
</dbReference>
<evidence type="ECO:0000256" key="5">
    <source>
        <dbReference type="ARBA" id="ARBA00022989"/>
    </source>
</evidence>
<dbReference type="Pfam" id="PF03547">
    <property type="entry name" value="Mem_trans"/>
    <property type="match status" value="1"/>
</dbReference>
<dbReference type="Proteomes" id="UP001596072">
    <property type="component" value="Unassembled WGS sequence"/>
</dbReference>
<evidence type="ECO:0000313" key="9">
    <source>
        <dbReference type="Proteomes" id="UP001596072"/>
    </source>
</evidence>
<feature type="transmembrane region" description="Helical" evidence="7">
    <location>
        <begin position="61"/>
        <end position="79"/>
    </location>
</feature>
<feature type="transmembrane region" description="Helical" evidence="7">
    <location>
        <begin position="187"/>
        <end position="208"/>
    </location>
</feature>
<feature type="transmembrane region" description="Helical" evidence="7">
    <location>
        <begin position="247"/>
        <end position="266"/>
    </location>
</feature>
<comment type="subcellular location">
    <subcellularLocation>
        <location evidence="1">Membrane</location>
        <topology evidence="1">Multi-pass membrane protein</topology>
    </subcellularLocation>
</comment>
<evidence type="ECO:0000256" key="7">
    <source>
        <dbReference type="SAM" id="Phobius"/>
    </source>
</evidence>
<feature type="transmembrane region" description="Helical" evidence="7">
    <location>
        <begin position="278"/>
        <end position="295"/>
    </location>
</feature>
<organism evidence="8 9">
    <name type="scientific">Nocardioides vastitatis</name>
    <dbReference type="NCBI Taxonomy" id="2568655"/>
    <lineage>
        <taxon>Bacteria</taxon>
        <taxon>Bacillati</taxon>
        <taxon>Actinomycetota</taxon>
        <taxon>Actinomycetes</taxon>
        <taxon>Propionibacteriales</taxon>
        <taxon>Nocardioidaceae</taxon>
        <taxon>Nocardioides</taxon>
    </lineage>
</organism>
<evidence type="ECO:0000256" key="1">
    <source>
        <dbReference type="ARBA" id="ARBA00004141"/>
    </source>
</evidence>
<evidence type="ECO:0000256" key="4">
    <source>
        <dbReference type="ARBA" id="ARBA00022692"/>
    </source>
</evidence>
<dbReference type="PANTHER" id="PTHR36838:SF3">
    <property type="entry name" value="TRANSPORTER AUXIN EFFLUX CARRIER EC FAMILY"/>
    <property type="match status" value="1"/>
</dbReference>
<evidence type="ECO:0000256" key="3">
    <source>
        <dbReference type="ARBA" id="ARBA00022475"/>
    </source>
</evidence>
<keyword evidence="9" id="KW-1185">Reference proteome</keyword>
<comment type="caution">
    <text evidence="8">The sequence shown here is derived from an EMBL/GenBank/DDBJ whole genome shotgun (WGS) entry which is preliminary data.</text>
</comment>
<dbReference type="EMBL" id="JBHSNS010000004">
    <property type="protein sequence ID" value="MFC5729397.1"/>
    <property type="molecule type" value="Genomic_DNA"/>
</dbReference>
<keyword evidence="6 7" id="KW-0472">Membrane</keyword>
<gene>
    <name evidence="8" type="ORF">ACFPQB_10755</name>
</gene>
<feature type="transmembrane region" description="Helical" evidence="7">
    <location>
        <begin position="163"/>
        <end position="181"/>
    </location>
</feature>
<reference evidence="9" key="1">
    <citation type="journal article" date="2019" name="Int. J. Syst. Evol. Microbiol.">
        <title>The Global Catalogue of Microorganisms (GCM) 10K type strain sequencing project: providing services to taxonomists for standard genome sequencing and annotation.</title>
        <authorList>
            <consortium name="The Broad Institute Genomics Platform"/>
            <consortium name="The Broad Institute Genome Sequencing Center for Infectious Disease"/>
            <person name="Wu L."/>
            <person name="Ma J."/>
        </authorList>
    </citation>
    <scope>NUCLEOTIDE SEQUENCE [LARGE SCALE GENOMIC DNA]</scope>
    <source>
        <strain evidence="9">YIM 94188</strain>
    </source>
</reference>
<evidence type="ECO:0000256" key="2">
    <source>
        <dbReference type="ARBA" id="ARBA00022448"/>
    </source>
</evidence>
<feature type="transmembrane region" description="Helical" evidence="7">
    <location>
        <begin position="122"/>
        <end position="142"/>
    </location>
</feature>
<feature type="transmembrane region" description="Helical" evidence="7">
    <location>
        <begin position="220"/>
        <end position="241"/>
    </location>
</feature>
<keyword evidence="4 7" id="KW-0812">Transmembrane</keyword>